<keyword evidence="4 5" id="KW-0274">FAD</keyword>
<dbReference type="SUPFAM" id="SSF54373">
    <property type="entry name" value="FAD-linked reductases, C-terminal domain"/>
    <property type="match status" value="1"/>
</dbReference>
<feature type="binding site" evidence="5">
    <location>
        <position position="216"/>
    </location>
    <ligand>
        <name>FAD</name>
        <dbReference type="ChEBI" id="CHEBI:57692"/>
    </ligand>
</feature>
<evidence type="ECO:0000313" key="10">
    <source>
        <dbReference type="Proteomes" id="UP000477680"/>
    </source>
</evidence>
<dbReference type="GO" id="GO:0050660">
    <property type="term" value="F:flavin adenine dinucleotide binding"/>
    <property type="evidence" value="ECO:0007669"/>
    <property type="project" value="InterPro"/>
</dbReference>
<reference evidence="9 10" key="1">
    <citation type="submission" date="2020-02" db="EMBL/GenBank/DDBJ databases">
        <title>Genome sequencing for Kineobactrum sp. M2.</title>
        <authorList>
            <person name="Park S.-J."/>
        </authorList>
    </citation>
    <scope>NUCLEOTIDE SEQUENCE [LARGE SCALE GENOMIC DNA]</scope>
    <source>
        <strain evidence="9 10">M2</strain>
    </source>
</reference>
<keyword evidence="3 6" id="KW-0285">Flavoprotein</keyword>
<proteinExistence type="inferred from homology"/>
<comment type="similarity">
    <text evidence="2 6">Belongs to the GMC oxidoreductase family.</text>
</comment>
<dbReference type="Gene3D" id="3.50.50.60">
    <property type="entry name" value="FAD/NAD(P)-binding domain"/>
    <property type="match status" value="1"/>
</dbReference>
<dbReference type="RefSeq" id="WP_163493854.1">
    <property type="nucleotide sequence ID" value="NZ_CP048711.1"/>
</dbReference>
<dbReference type="Pfam" id="PF05199">
    <property type="entry name" value="GMC_oxred_C"/>
    <property type="match status" value="1"/>
</dbReference>
<dbReference type="PANTHER" id="PTHR11552">
    <property type="entry name" value="GLUCOSE-METHANOL-CHOLINE GMC OXIDOREDUCTASE"/>
    <property type="match status" value="1"/>
</dbReference>
<evidence type="ECO:0000256" key="1">
    <source>
        <dbReference type="ARBA" id="ARBA00001974"/>
    </source>
</evidence>
<keyword evidence="10" id="KW-1185">Reference proteome</keyword>
<dbReference type="InterPro" id="IPR007867">
    <property type="entry name" value="GMC_OxRtase_C"/>
</dbReference>
<evidence type="ECO:0000313" key="9">
    <source>
        <dbReference type="EMBL" id="QIB64604.1"/>
    </source>
</evidence>
<feature type="domain" description="Glucose-methanol-choline oxidoreductase N-terminal" evidence="8">
    <location>
        <begin position="251"/>
        <end position="265"/>
    </location>
</feature>
<organism evidence="9 10">
    <name type="scientific">Kineobactrum salinum</name>
    <dbReference type="NCBI Taxonomy" id="2708301"/>
    <lineage>
        <taxon>Bacteria</taxon>
        <taxon>Pseudomonadati</taxon>
        <taxon>Pseudomonadota</taxon>
        <taxon>Gammaproteobacteria</taxon>
        <taxon>Cellvibrionales</taxon>
        <taxon>Halieaceae</taxon>
        <taxon>Kineobactrum</taxon>
    </lineage>
</organism>
<dbReference type="PANTHER" id="PTHR11552:SF147">
    <property type="entry name" value="CHOLINE DEHYDROGENASE, MITOCHONDRIAL"/>
    <property type="match status" value="1"/>
</dbReference>
<name>A0A6C0U581_9GAMM</name>
<evidence type="ECO:0000256" key="2">
    <source>
        <dbReference type="ARBA" id="ARBA00010790"/>
    </source>
</evidence>
<dbReference type="PROSITE" id="PS00624">
    <property type="entry name" value="GMC_OXRED_2"/>
    <property type="match status" value="1"/>
</dbReference>
<dbReference type="GO" id="GO:0016614">
    <property type="term" value="F:oxidoreductase activity, acting on CH-OH group of donors"/>
    <property type="evidence" value="ECO:0007669"/>
    <property type="project" value="InterPro"/>
</dbReference>
<accession>A0A6C0U581</accession>
<comment type="cofactor">
    <cofactor evidence="1 5">
        <name>FAD</name>
        <dbReference type="ChEBI" id="CHEBI:57692"/>
    </cofactor>
</comment>
<evidence type="ECO:0000256" key="3">
    <source>
        <dbReference type="ARBA" id="ARBA00022630"/>
    </source>
</evidence>
<protein>
    <recommendedName>
        <fullName evidence="7 8">Glucose-methanol-choline oxidoreductase N-terminal domain-containing protein</fullName>
    </recommendedName>
</protein>
<sequence>MWTYIIIGGGSAGCVLANRLSENPQNKVLLLEAGRAGRLPVVTAPGGVMYLEGNPYFDWCYDMEPDPTCGDRTEALGGGKLLGGSSSINGMMYIRGNPQDYDRWERLGNPGWSYADVLPYFKKSEKTTIGSDAYHGRDGPLGVEYANPMLQASEVFIEAAVEAGIPHNPDINGERQEGVGRTPCTTYKGIRQSTEITYLRPALKRSNLTVLTQAFVKRILFEKQKAVGVEFEKGGTSQQQFAINEIIVSGGAVRSPQILMLSGIGPRDQLEEFAIPVVQDSPGVGLNHMEHPAVYVTYHMALPSWNREMSLWNQAIHGLNWLFFKKGPANSGMSQAVAFLRSDNSLCAPDIQLTFAPVGLEIGDNGKLLIPDRDLVMVVVNACQPEGRGRITLASSNAQDYPLIYPELLKGSKTMATMLKGVECVRDIFARPAIAPYVISEVAPGVARQSQEDLTAWVRSATYDTVHPSGTCKMGNDDAAVVDERLRVRGVAGLRVVDASIMPLITSGNTNAPTMMIGEKGAAMIMEDNR</sequence>
<evidence type="ECO:0000259" key="7">
    <source>
        <dbReference type="PROSITE" id="PS00623"/>
    </source>
</evidence>
<evidence type="ECO:0000256" key="6">
    <source>
        <dbReference type="RuleBase" id="RU003968"/>
    </source>
</evidence>
<gene>
    <name evidence="9" type="ORF">G3T16_03515</name>
</gene>
<dbReference type="PIRSF" id="PIRSF000137">
    <property type="entry name" value="Alcohol_oxidase"/>
    <property type="match status" value="1"/>
</dbReference>
<dbReference type="Proteomes" id="UP000477680">
    <property type="component" value="Chromosome"/>
</dbReference>
<dbReference type="EMBL" id="CP048711">
    <property type="protein sequence ID" value="QIB64604.1"/>
    <property type="molecule type" value="Genomic_DNA"/>
</dbReference>
<dbReference type="InterPro" id="IPR036188">
    <property type="entry name" value="FAD/NAD-bd_sf"/>
</dbReference>
<evidence type="ECO:0000256" key="4">
    <source>
        <dbReference type="ARBA" id="ARBA00022827"/>
    </source>
</evidence>
<dbReference type="SUPFAM" id="SSF51905">
    <property type="entry name" value="FAD/NAD(P)-binding domain"/>
    <property type="match status" value="1"/>
</dbReference>
<dbReference type="AlphaFoldDB" id="A0A6C0U581"/>
<dbReference type="InterPro" id="IPR012132">
    <property type="entry name" value="GMC_OxRdtase"/>
</dbReference>
<evidence type="ECO:0000259" key="8">
    <source>
        <dbReference type="PROSITE" id="PS00624"/>
    </source>
</evidence>
<dbReference type="Gene3D" id="3.30.560.10">
    <property type="entry name" value="Glucose Oxidase, domain 3"/>
    <property type="match status" value="1"/>
</dbReference>
<dbReference type="KEGG" id="kim:G3T16_03515"/>
<evidence type="ECO:0000256" key="5">
    <source>
        <dbReference type="PIRSR" id="PIRSR000137-2"/>
    </source>
</evidence>
<dbReference type="PROSITE" id="PS00623">
    <property type="entry name" value="GMC_OXRED_1"/>
    <property type="match status" value="1"/>
</dbReference>
<dbReference type="InterPro" id="IPR000172">
    <property type="entry name" value="GMC_OxRdtase_N"/>
</dbReference>
<dbReference type="Pfam" id="PF00732">
    <property type="entry name" value="GMC_oxred_N"/>
    <property type="match status" value="1"/>
</dbReference>
<feature type="domain" description="Glucose-methanol-choline oxidoreductase N-terminal" evidence="7">
    <location>
        <begin position="79"/>
        <end position="102"/>
    </location>
</feature>